<gene>
    <name evidence="2" type="ORF">AaeL_AAEL014193</name>
</gene>
<name>A0A1S4G1L0_AEDAE</name>
<dbReference type="SMART" id="SM00225">
    <property type="entry name" value="BTB"/>
    <property type="match status" value="1"/>
</dbReference>
<reference evidence="2" key="1">
    <citation type="submission" date="2005-10" db="EMBL/GenBank/DDBJ databases">
        <authorList>
            <person name="Loftus B.J."/>
            <person name="Nene V.M."/>
            <person name="Hannick L.I."/>
            <person name="Bidwell S."/>
            <person name="Haas B."/>
            <person name="Amedeo P."/>
            <person name="Orvis J."/>
            <person name="Wortman J.R."/>
            <person name="White O.R."/>
            <person name="Salzberg S."/>
            <person name="Shumway M."/>
            <person name="Koo H."/>
            <person name="Zhao Y."/>
            <person name="Holmes M."/>
            <person name="Miller J."/>
            <person name="Schatz M."/>
            <person name="Pop M."/>
            <person name="Pai G."/>
            <person name="Utterback T."/>
            <person name="Rogers Y.-H."/>
            <person name="Kravitz S."/>
            <person name="Fraser C.M."/>
        </authorList>
    </citation>
    <scope>NUCLEOTIDE SEQUENCE</scope>
    <source>
        <strain evidence="2">Liverpool</strain>
    </source>
</reference>
<dbReference type="PANTHER" id="PTHR22667">
    <property type="entry name" value="AT01380P-RELATED"/>
    <property type="match status" value="1"/>
</dbReference>
<dbReference type="KEGG" id="aag:5563871"/>
<dbReference type="OrthoDB" id="6350321at2759"/>
<dbReference type="PROSITE" id="PS50097">
    <property type="entry name" value="BTB"/>
    <property type="match status" value="1"/>
</dbReference>
<evidence type="ECO:0000313" key="3">
    <source>
        <dbReference type="Proteomes" id="UP000682892"/>
    </source>
</evidence>
<feature type="domain" description="BTB" evidence="1">
    <location>
        <begin position="48"/>
        <end position="110"/>
    </location>
</feature>
<dbReference type="Pfam" id="PF00651">
    <property type="entry name" value="BTB"/>
    <property type="match status" value="1"/>
</dbReference>
<dbReference type="Pfam" id="PF07707">
    <property type="entry name" value="BACK"/>
    <property type="match status" value="1"/>
</dbReference>
<dbReference type="InterPro" id="IPR000210">
    <property type="entry name" value="BTB/POZ_dom"/>
</dbReference>
<dbReference type="EMBL" id="CH478215">
    <property type="protein sequence ID" value="EAT33532.1"/>
    <property type="molecule type" value="Genomic_DNA"/>
</dbReference>
<organism evidence="2 3">
    <name type="scientific">Aedes aegypti</name>
    <name type="common">Yellowfever mosquito</name>
    <name type="synonym">Culex aegypti</name>
    <dbReference type="NCBI Taxonomy" id="7159"/>
    <lineage>
        <taxon>Eukaryota</taxon>
        <taxon>Metazoa</taxon>
        <taxon>Ecdysozoa</taxon>
        <taxon>Arthropoda</taxon>
        <taxon>Hexapoda</taxon>
        <taxon>Insecta</taxon>
        <taxon>Pterygota</taxon>
        <taxon>Neoptera</taxon>
        <taxon>Endopterygota</taxon>
        <taxon>Diptera</taxon>
        <taxon>Nematocera</taxon>
        <taxon>Culicoidea</taxon>
        <taxon>Culicidae</taxon>
        <taxon>Culicinae</taxon>
        <taxon>Aedini</taxon>
        <taxon>Aedes</taxon>
        <taxon>Stegomyia</taxon>
    </lineage>
</organism>
<dbReference type="PANTHER" id="PTHR22667:SF0">
    <property type="entry name" value="AT01380P-RELATED"/>
    <property type="match status" value="1"/>
</dbReference>
<evidence type="ECO:0000313" key="2">
    <source>
        <dbReference type="EMBL" id="EAT33532.1"/>
    </source>
</evidence>
<dbReference type="SUPFAM" id="SSF54695">
    <property type="entry name" value="POZ domain"/>
    <property type="match status" value="1"/>
</dbReference>
<reference evidence="2" key="3">
    <citation type="submission" date="2012-09" db="EMBL/GenBank/DDBJ databases">
        <authorList>
            <consortium name="VectorBase"/>
        </authorList>
    </citation>
    <scope>NUCLEOTIDE SEQUENCE</scope>
    <source>
        <strain evidence="2">Liverpool</strain>
    </source>
</reference>
<dbReference type="InterPro" id="IPR011333">
    <property type="entry name" value="SKP1/BTB/POZ_sf"/>
</dbReference>
<sequence length="380" mass="44481">MSGRKEVKSLLQLGYDPNHTEHWDKIDFDDKLNHLDLIDQRLKNFSKPNIQIRIGDTVFDCHALLLQCYSEMFDELDNERAVQLPEEKVSPQAFQIIYEWMLSSKADIQREHFVEVFVAAEYLRIKHLTDQCWICMDSTEALMEDRAFLLYIEAARHQQTILKNMLLKRICAFFLPLVATTEFTQMPLEDLCLLLKSSYIGVFSETDVFYAACVWLLEDWDNRHESVSDVMNLVRFALIRPSLLAQLNSFDADERIHCILRNETTKYLVAQALNYAFSSNSFSELPVHHRRMKRLEMQKPADRTWLEDPCVSEEDGELGVVCFALDDYGYDAFLERLAHLSRDRDCWKRWKKAVISAATLLMSSMSQSRSPSYEREEVLM</sequence>
<evidence type="ECO:0000259" key="1">
    <source>
        <dbReference type="PROSITE" id="PS50097"/>
    </source>
</evidence>
<proteinExistence type="predicted"/>
<dbReference type="Gene3D" id="3.30.710.10">
    <property type="entry name" value="Potassium Channel Kv1.1, Chain A"/>
    <property type="match status" value="1"/>
</dbReference>
<dbReference type="CDD" id="cd18186">
    <property type="entry name" value="BTB_POZ_ZBTB_KLHL-like"/>
    <property type="match status" value="1"/>
</dbReference>
<dbReference type="Gene3D" id="1.25.40.420">
    <property type="match status" value="1"/>
</dbReference>
<dbReference type="HOGENOM" id="CLU_042340_1_0_1"/>
<dbReference type="AlphaFoldDB" id="A0A1S4G1L0"/>
<dbReference type="SMART" id="SM00875">
    <property type="entry name" value="BACK"/>
    <property type="match status" value="1"/>
</dbReference>
<dbReference type="InterPro" id="IPR011705">
    <property type="entry name" value="BACK"/>
</dbReference>
<protein>
    <submittedName>
        <fullName evidence="2">AAEL014193-PA</fullName>
    </submittedName>
</protein>
<reference evidence="2" key="2">
    <citation type="journal article" date="2007" name="Science">
        <title>Genome sequence of Aedes aegypti, a major arbovirus vector.</title>
        <authorList>
            <person name="Nene V."/>
            <person name="Wortman J.R."/>
            <person name="Lawson D."/>
            <person name="Haas B."/>
            <person name="Kodira C."/>
            <person name="Tu Z.J."/>
            <person name="Loftus B."/>
            <person name="Xi Z."/>
            <person name="Megy K."/>
            <person name="Grabherr M."/>
            <person name="Ren Q."/>
            <person name="Zdobnov E.M."/>
            <person name="Lobo N.F."/>
            <person name="Campbell K.S."/>
            <person name="Brown S.E."/>
            <person name="Bonaldo M.F."/>
            <person name="Zhu J."/>
            <person name="Sinkins S.P."/>
            <person name="Hogenkamp D.G."/>
            <person name="Amedeo P."/>
            <person name="Arensburger P."/>
            <person name="Atkinson P.W."/>
            <person name="Bidwell S."/>
            <person name="Biedler J."/>
            <person name="Birney E."/>
            <person name="Bruggner R.V."/>
            <person name="Costas J."/>
            <person name="Coy M.R."/>
            <person name="Crabtree J."/>
            <person name="Crawford M."/>
            <person name="Debruyn B."/>
            <person name="Decaprio D."/>
            <person name="Eiglmeier K."/>
            <person name="Eisenstadt E."/>
            <person name="El-Dorry H."/>
            <person name="Gelbart W.M."/>
            <person name="Gomes S.L."/>
            <person name="Hammond M."/>
            <person name="Hannick L.I."/>
            <person name="Hogan J.R."/>
            <person name="Holmes M.H."/>
            <person name="Jaffe D."/>
            <person name="Johnston J.S."/>
            <person name="Kennedy R.C."/>
            <person name="Koo H."/>
            <person name="Kravitz S."/>
            <person name="Kriventseva E.V."/>
            <person name="Kulp D."/>
            <person name="Labutti K."/>
            <person name="Lee E."/>
            <person name="Li S."/>
            <person name="Lovin D.D."/>
            <person name="Mao C."/>
            <person name="Mauceli E."/>
            <person name="Menck C.F."/>
            <person name="Miller J.R."/>
            <person name="Montgomery P."/>
            <person name="Mori A."/>
            <person name="Nascimento A.L."/>
            <person name="Naveira H.F."/>
            <person name="Nusbaum C."/>
            <person name="O'leary S."/>
            <person name="Orvis J."/>
            <person name="Pertea M."/>
            <person name="Quesneville H."/>
            <person name="Reidenbach K.R."/>
            <person name="Rogers Y.H."/>
            <person name="Roth C.W."/>
            <person name="Schneider J.R."/>
            <person name="Schatz M."/>
            <person name="Shumway M."/>
            <person name="Stanke M."/>
            <person name="Stinson E.O."/>
            <person name="Tubio J.M."/>
            <person name="Vanzee J.P."/>
            <person name="Verjovski-Almeida S."/>
            <person name="Werner D."/>
            <person name="White O."/>
            <person name="Wyder S."/>
            <person name="Zeng Q."/>
            <person name="Zhao Q."/>
            <person name="Zhao Y."/>
            <person name="Hill C.A."/>
            <person name="Raikhel A.S."/>
            <person name="Soares M.B."/>
            <person name="Knudson D.L."/>
            <person name="Lee N.H."/>
            <person name="Galagan J."/>
            <person name="Salzberg S.L."/>
            <person name="Paulsen I.T."/>
            <person name="Dimopoulos G."/>
            <person name="Collins F.H."/>
            <person name="Birren B."/>
            <person name="Fraser-Liggett C.M."/>
            <person name="Severson D.W."/>
        </authorList>
    </citation>
    <scope>NUCLEOTIDE SEQUENCE [LARGE SCALE GENOMIC DNA]</scope>
    <source>
        <strain evidence="2">Liverpool</strain>
    </source>
</reference>
<accession>A0A1S4G1L0</accession>
<dbReference type="Proteomes" id="UP000682892">
    <property type="component" value="Unassembled WGS sequence"/>
</dbReference>
<dbReference type="OMA" id="MMLRRIC"/>